<dbReference type="AlphaFoldDB" id="G2X501"/>
<evidence type="ECO:0000313" key="4">
    <source>
        <dbReference type="Proteomes" id="UP000001611"/>
    </source>
</evidence>
<reference evidence="3 4" key="1">
    <citation type="submission" date="2008-03" db="EMBL/GenBank/DDBJ databases">
        <title>The Genome Sequence of Verticillium dahliae VdLs.17.</title>
        <authorList>
            <consortium name="The Broad Institute Genome Sequencing Platform"/>
            <person name="Ma L.-J.J."/>
            <person name="Klosterman S.J."/>
            <person name="Subbarao K."/>
            <person name="Dobinson K."/>
            <person name="Veronese P."/>
            <person name="Kang S."/>
            <person name="Gold S.E."/>
            <person name="Young S."/>
            <person name="Jaffe D."/>
            <person name="Gnerre S."/>
            <person name="Berlin A."/>
            <person name="Heiman D."/>
            <person name="Hepburn T."/>
            <person name="Sykes S."/>
            <person name="Alvarado L."/>
            <person name="Kodira C.D."/>
            <person name="Lander E."/>
            <person name="Galagan J."/>
            <person name="Nusbaum C."/>
            <person name="Birren B."/>
        </authorList>
    </citation>
    <scope>NUCLEOTIDE SEQUENCE [LARGE SCALE GENOMIC DNA]</scope>
    <source>
        <strain evidence="4">VdLs.17 / ATCC MYA-4575 / FGSC 10137</strain>
    </source>
</reference>
<keyword evidence="4" id="KW-1185">Reference proteome</keyword>
<feature type="coiled-coil region" evidence="1">
    <location>
        <begin position="119"/>
        <end position="188"/>
    </location>
</feature>
<dbReference type="Proteomes" id="UP000001611">
    <property type="component" value="Chromosome 4"/>
</dbReference>
<evidence type="ECO:0000256" key="2">
    <source>
        <dbReference type="SAM" id="MobiDB-lite"/>
    </source>
</evidence>
<dbReference type="GeneID" id="20706696"/>
<sequence length="348" mass="38741">MPAGGIVSKSTLKQVAENFKSIAQHEDRPVQASDRFSESSLNQVAEDSKPIAQQQPNLMGRGTKFPVSLPRGEAISTGHDSAFDSRSGWGPMLTKPSVSSAQAIQLSKLLGERLAYHRLKNEQETATRLKDEVQSLAMHVKASIDHDKRQKKRITSLEDTLVQQAKELVSATKEVATLKDELQSTIHQLGTQVKLLTTAESKLAVFRSYTEELTPIEDVRVSIFKMLGASFNDALDLLQAFLGCDLDQAQLKDLRSWDRIRTHVAIQRAIPLPASDSAHAKRMRTIAGLVIYARALTTFIFQLTYVSVENDTEKALDVLPTANPEQDKFVRAVLLRLVQKLNKRVEPY</sequence>
<dbReference type="EMBL" id="DS572703">
    <property type="protein sequence ID" value="EGY23795.1"/>
    <property type="molecule type" value="Genomic_DNA"/>
</dbReference>
<gene>
    <name evidence="3" type="ORF">VDAG_05233</name>
</gene>
<dbReference type="InParanoid" id="G2X501"/>
<feature type="compositionally biased region" description="Polar residues" evidence="2">
    <location>
        <begin position="38"/>
        <end position="57"/>
    </location>
</feature>
<proteinExistence type="predicted"/>
<protein>
    <submittedName>
        <fullName evidence="3">Uncharacterized protein</fullName>
    </submittedName>
</protein>
<evidence type="ECO:0000256" key="1">
    <source>
        <dbReference type="SAM" id="Coils"/>
    </source>
</evidence>
<evidence type="ECO:0000313" key="3">
    <source>
        <dbReference type="EMBL" id="EGY23795.1"/>
    </source>
</evidence>
<feature type="region of interest" description="Disordered" evidence="2">
    <location>
        <begin position="23"/>
        <end position="61"/>
    </location>
</feature>
<name>G2X501_VERDV</name>
<dbReference type="HOGENOM" id="CLU_797409_0_0_1"/>
<dbReference type="OrthoDB" id="4850593at2759"/>
<accession>G2X501</accession>
<organism evidence="3 4">
    <name type="scientific">Verticillium dahliae (strain VdLs.17 / ATCC MYA-4575 / FGSC 10137)</name>
    <name type="common">Verticillium wilt</name>
    <dbReference type="NCBI Taxonomy" id="498257"/>
    <lineage>
        <taxon>Eukaryota</taxon>
        <taxon>Fungi</taxon>
        <taxon>Dikarya</taxon>
        <taxon>Ascomycota</taxon>
        <taxon>Pezizomycotina</taxon>
        <taxon>Sordariomycetes</taxon>
        <taxon>Hypocreomycetidae</taxon>
        <taxon>Glomerellales</taxon>
        <taxon>Plectosphaerellaceae</taxon>
        <taxon>Verticillium</taxon>
    </lineage>
</organism>
<keyword evidence="1" id="KW-0175">Coiled coil</keyword>
<dbReference type="RefSeq" id="XP_009653264.1">
    <property type="nucleotide sequence ID" value="XM_009654969.1"/>
</dbReference>
<dbReference type="KEGG" id="vda:VDAG_05233"/>